<keyword evidence="1" id="KW-0472">Membrane</keyword>
<dbReference type="PANTHER" id="PTHR35519:SF2">
    <property type="entry name" value="PH DOMAIN PROTEIN"/>
    <property type="match status" value="1"/>
</dbReference>
<keyword evidence="1" id="KW-1133">Transmembrane helix</keyword>
<name>A0A1L9QPH9_9CYAN</name>
<comment type="caution">
    <text evidence="2">The sequence shown here is derived from an EMBL/GenBank/DDBJ whole genome shotgun (WGS) entry which is preliminary data.</text>
</comment>
<dbReference type="EMBL" id="MLAW01000028">
    <property type="protein sequence ID" value="OJJ24588.1"/>
    <property type="molecule type" value="Genomic_DNA"/>
</dbReference>
<keyword evidence="3" id="KW-1185">Reference proteome</keyword>
<feature type="transmembrane region" description="Helical" evidence="1">
    <location>
        <begin position="134"/>
        <end position="158"/>
    </location>
</feature>
<organism evidence="2 3">
    <name type="scientific">Roseofilum reptotaenium AO1-A</name>
    <dbReference type="NCBI Taxonomy" id="1925591"/>
    <lineage>
        <taxon>Bacteria</taxon>
        <taxon>Bacillati</taxon>
        <taxon>Cyanobacteriota</taxon>
        <taxon>Cyanophyceae</taxon>
        <taxon>Desertifilales</taxon>
        <taxon>Desertifilaceae</taxon>
        <taxon>Roseofilum</taxon>
    </lineage>
</organism>
<evidence type="ECO:0008006" key="4">
    <source>
        <dbReference type="Google" id="ProtNLM"/>
    </source>
</evidence>
<dbReference type="Pfam" id="PF13430">
    <property type="entry name" value="DUF4112"/>
    <property type="match status" value="1"/>
</dbReference>
<gene>
    <name evidence="2" type="ORF">BI308_15650</name>
</gene>
<protein>
    <recommendedName>
        <fullName evidence="4">DUF4112 domain-containing protein</fullName>
    </recommendedName>
</protein>
<sequence>MKHKSREPEREQGSKRYRIQRLRRLSQLLDNALPIPGLNYRVGIDPIIGLIPGGGDMVSGILSAYIVLEATRFGLPKETLGRMVINVLIDTLTGIVPILGDIFDLTWKANAMNVELLEEHLQAPKSSEAADRGFIIVMILSLALIVVGVTSFGLFLLWGLTALMNSLF</sequence>
<keyword evidence="1" id="KW-0812">Transmembrane</keyword>
<evidence type="ECO:0000313" key="3">
    <source>
        <dbReference type="Proteomes" id="UP000183940"/>
    </source>
</evidence>
<dbReference type="InterPro" id="IPR025187">
    <property type="entry name" value="DUF4112"/>
</dbReference>
<evidence type="ECO:0000256" key="1">
    <source>
        <dbReference type="SAM" id="Phobius"/>
    </source>
</evidence>
<dbReference type="STRING" id="1925591.BI308_15650"/>
<evidence type="ECO:0000313" key="2">
    <source>
        <dbReference type="EMBL" id="OJJ24588.1"/>
    </source>
</evidence>
<dbReference type="Proteomes" id="UP000183940">
    <property type="component" value="Unassembled WGS sequence"/>
</dbReference>
<proteinExistence type="predicted"/>
<dbReference type="AlphaFoldDB" id="A0A1L9QPH9"/>
<reference evidence="2" key="1">
    <citation type="submission" date="2016-10" db="EMBL/GenBank/DDBJ databases">
        <title>CRISPR-Cas defence system in Roseofilum reptotaenium: evidence of a bacteriophage-cyanobacterium arms race in the coral black band disease.</title>
        <authorList>
            <person name="Buerger P."/>
            <person name="Wood-Charlson E.M."/>
            <person name="Weynberg K.D."/>
            <person name="Willis B."/>
            <person name="Van Oppen M.J."/>
        </authorList>
    </citation>
    <scope>NUCLEOTIDE SEQUENCE [LARGE SCALE GENOMIC DNA]</scope>
    <source>
        <strain evidence="2">AO1-A</strain>
    </source>
</reference>
<accession>A0A1L9QPH9</accession>
<dbReference type="PANTHER" id="PTHR35519">
    <property type="entry name" value="MEMBRANE PROTEINS"/>
    <property type="match status" value="1"/>
</dbReference>